<dbReference type="CDD" id="cd11386">
    <property type="entry name" value="MCP_signal"/>
    <property type="match status" value="1"/>
</dbReference>
<accession>A0ABW3S8K8</accession>
<reference evidence="14" key="1">
    <citation type="journal article" date="2019" name="Int. J. Syst. Evol. Microbiol.">
        <title>The Global Catalogue of Microorganisms (GCM) 10K type strain sequencing project: providing services to taxonomists for standard genome sequencing and annotation.</title>
        <authorList>
            <consortium name="The Broad Institute Genomics Platform"/>
            <consortium name="The Broad Institute Genome Sequencing Center for Infectious Disease"/>
            <person name="Wu L."/>
            <person name="Ma J."/>
        </authorList>
    </citation>
    <scope>NUCLEOTIDE SEQUENCE [LARGE SCALE GENOMIC DNA]</scope>
    <source>
        <strain evidence="14">CCUG 48216</strain>
    </source>
</reference>
<feature type="transmembrane region" description="Helical" evidence="10">
    <location>
        <begin position="295"/>
        <end position="315"/>
    </location>
</feature>
<gene>
    <name evidence="13" type="ORF">ACFQ2Z_04540</name>
</gene>
<name>A0ABW3S8K8_9BACL</name>
<comment type="similarity">
    <text evidence="8">Belongs to the methyl-accepting chemotaxis (MCP) protein family.</text>
</comment>
<dbReference type="RefSeq" id="WP_240267707.1">
    <property type="nucleotide sequence ID" value="NZ_JAKSXN010000004.1"/>
</dbReference>
<evidence type="ECO:0000256" key="10">
    <source>
        <dbReference type="SAM" id="Phobius"/>
    </source>
</evidence>
<dbReference type="Gene3D" id="6.10.340.10">
    <property type="match status" value="1"/>
</dbReference>
<keyword evidence="7 9" id="KW-0807">Transducer</keyword>
<dbReference type="PANTHER" id="PTHR32089:SF112">
    <property type="entry name" value="LYSOZYME-LIKE PROTEIN-RELATED"/>
    <property type="match status" value="1"/>
</dbReference>
<evidence type="ECO:0000256" key="9">
    <source>
        <dbReference type="PROSITE-ProRule" id="PRU00284"/>
    </source>
</evidence>
<evidence type="ECO:0000256" key="1">
    <source>
        <dbReference type="ARBA" id="ARBA00004651"/>
    </source>
</evidence>
<dbReference type="InterPro" id="IPR033479">
    <property type="entry name" value="dCache_1"/>
</dbReference>
<dbReference type="EMBL" id="JBHTKZ010000004">
    <property type="protein sequence ID" value="MFD1180616.1"/>
    <property type="molecule type" value="Genomic_DNA"/>
</dbReference>
<keyword evidence="4 10" id="KW-0812">Transmembrane</keyword>
<dbReference type="InterPro" id="IPR004089">
    <property type="entry name" value="MCPsignal_dom"/>
</dbReference>
<keyword evidence="6 10" id="KW-0472">Membrane</keyword>
<evidence type="ECO:0000313" key="13">
    <source>
        <dbReference type="EMBL" id="MFD1180616.1"/>
    </source>
</evidence>
<feature type="domain" description="HAMP" evidence="12">
    <location>
        <begin position="316"/>
        <end position="368"/>
    </location>
</feature>
<evidence type="ECO:0000313" key="14">
    <source>
        <dbReference type="Proteomes" id="UP001597211"/>
    </source>
</evidence>
<evidence type="ECO:0000259" key="12">
    <source>
        <dbReference type="PROSITE" id="PS50885"/>
    </source>
</evidence>
<evidence type="ECO:0000256" key="2">
    <source>
        <dbReference type="ARBA" id="ARBA00022475"/>
    </source>
</evidence>
<sequence length="673" mass="72878">MFKFKKEKRESQGKSGSFQRKLLIIILATSLLPLLGASVFFVSYFADVIRQDNEELMQSTLDSNIAKIDEWISGKTKAVELLVEQNPEFQKSLAPDRIFPILNVLEQSDEQSEGFSVIDKNGTLTNMLYMSADSSKSPYFVEAKKNKTPAYSEMTYLEALDKYFISAMVPVSDKSGQFLGGVAFSVTPDVLSQMSSRIKIAQSGYAYVISNTGVYYSYPDKERFNKNIKDYAKTAELKKAEKAILGTPKGTVTYRDESGKEVITYFGTVPSTGWKMVITVPTSEIFSKVSHARNLSILIAIGAAIFVSIVAYFLARRIVKPILSVSAVMKKVADGQLSDRVKVNSKDEIGQMSGNINQMIDSLATMVKQINRTIGEVATASDELLNAARQSTEATGEITHAIQGVASGTETQLMGAEQSARATEEMAVGVQRIAEASGSVSERAEEAAGEVENGYVQIQSAIEQMAHIQSTANQTATDIERLTAHSNEIGEIVNVISDISNQTALLSLNASIEAARAGEQGRGFAVVAGEVKKLAEQTSQSIAHIVELIQFIQGSTSQAADSVKNSIEEINKGIHRMENVGVTFGQIRESIHHVSSQIQDVSATTQQISAGTEEIAASVGDMLNTAKDSALSAQSVAGSSEEQATIIKGIEASAQSLNQLMNELKEQIRVFKA</sequence>
<keyword evidence="14" id="KW-1185">Reference proteome</keyword>
<feature type="domain" description="Methyl-accepting transducer" evidence="11">
    <location>
        <begin position="387"/>
        <end position="623"/>
    </location>
</feature>
<evidence type="ECO:0000256" key="7">
    <source>
        <dbReference type="ARBA" id="ARBA00023224"/>
    </source>
</evidence>
<dbReference type="PANTHER" id="PTHR32089">
    <property type="entry name" value="METHYL-ACCEPTING CHEMOTAXIS PROTEIN MCPB"/>
    <property type="match status" value="1"/>
</dbReference>
<dbReference type="PROSITE" id="PS50111">
    <property type="entry name" value="CHEMOTAXIS_TRANSDUC_2"/>
    <property type="match status" value="1"/>
</dbReference>
<proteinExistence type="inferred from homology"/>
<comment type="caution">
    <text evidence="13">The sequence shown here is derived from an EMBL/GenBank/DDBJ whole genome shotgun (WGS) entry which is preliminary data.</text>
</comment>
<evidence type="ECO:0000256" key="3">
    <source>
        <dbReference type="ARBA" id="ARBA00022500"/>
    </source>
</evidence>
<evidence type="ECO:0000256" key="8">
    <source>
        <dbReference type="ARBA" id="ARBA00029447"/>
    </source>
</evidence>
<protein>
    <submittedName>
        <fullName evidence="13">Methyl-accepting chemotaxis protein</fullName>
    </submittedName>
</protein>
<comment type="subcellular location">
    <subcellularLocation>
        <location evidence="1">Cell membrane</location>
        <topology evidence="1">Multi-pass membrane protein</topology>
    </subcellularLocation>
</comment>
<organism evidence="13 14">
    <name type="scientific">Paenibacillus timonensis</name>
    <dbReference type="NCBI Taxonomy" id="225915"/>
    <lineage>
        <taxon>Bacteria</taxon>
        <taxon>Bacillati</taxon>
        <taxon>Bacillota</taxon>
        <taxon>Bacilli</taxon>
        <taxon>Bacillales</taxon>
        <taxon>Paenibacillaceae</taxon>
        <taxon>Paenibacillus</taxon>
    </lineage>
</organism>
<dbReference type="Gene3D" id="1.10.287.950">
    <property type="entry name" value="Methyl-accepting chemotaxis protein"/>
    <property type="match status" value="1"/>
</dbReference>
<dbReference type="CDD" id="cd12912">
    <property type="entry name" value="PDC2_MCP_like"/>
    <property type="match status" value="1"/>
</dbReference>
<dbReference type="InterPro" id="IPR003660">
    <property type="entry name" value="HAMP_dom"/>
</dbReference>
<dbReference type="Proteomes" id="UP001597211">
    <property type="component" value="Unassembled WGS sequence"/>
</dbReference>
<dbReference type="Pfam" id="PF00015">
    <property type="entry name" value="MCPsignal"/>
    <property type="match status" value="1"/>
</dbReference>
<evidence type="ECO:0000256" key="6">
    <source>
        <dbReference type="ARBA" id="ARBA00023136"/>
    </source>
</evidence>
<dbReference type="PROSITE" id="PS50885">
    <property type="entry name" value="HAMP"/>
    <property type="match status" value="1"/>
</dbReference>
<feature type="transmembrane region" description="Helical" evidence="10">
    <location>
        <begin position="21"/>
        <end position="46"/>
    </location>
</feature>
<keyword evidence="3" id="KW-0145">Chemotaxis</keyword>
<evidence type="ECO:0000259" key="11">
    <source>
        <dbReference type="PROSITE" id="PS50111"/>
    </source>
</evidence>
<dbReference type="SMART" id="SM00304">
    <property type="entry name" value="HAMP"/>
    <property type="match status" value="1"/>
</dbReference>
<evidence type="ECO:0000256" key="5">
    <source>
        <dbReference type="ARBA" id="ARBA00022989"/>
    </source>
</evidence>
<dbReference type="Pfam" id="PF00672">
    <property type="entry name" value="HAMP"/>
    <property type="match status" value="1"/>
</dbReference>
<keyword evidence="2" id="KW-1003">Cell membrane</keyword>
<evidence type="ECO:0000256" key="4">
    <source>
        <dbReference type="ARBA" id="ARBA00022692"/>
    </source>
</evidence>
<dbReference type="CDD" id="cd06225">
    <property type="entry name" value="HAMP"/>
    <property type="match status" value="1"/>
</dbReference>
<dbReference type="Gene3D" id="3.30.450.20">
    <property type="entry name" value="PAS domain"/>
    <property type="match status" value="1"/>
</dbReference>
<dbReference type="SMART" id="SM00283">
    <property type="entry name" value="MA"/>
    <property type="match status" value="1"/>
</dbReference>
<dbReference type="CDD" id="cd18773">
    <property type="entry name" value="PDC1_HK_sensor"/>
    <property type="match status" value="1"/>
</dbReference>
<dbReference type="SUPFAM" id="SSF58104">
    <property type="entry name" value="Methyl-accepting chemotaxis protein (MCP) signaling domain"/>
    <property type="match status" value="1"/>
</dbReference>
<keyword evidence="5 10" id="KW-1133">Transmembrane helix</keyword>
<dbReference type="Pfam" id="PF02743">
    <property type="entry name" value="dCache_1"/>
    <property type="match status" value="1"/>
</dbReference>